<organism evidence="2 3">
    <name type="scientific">Phytophthora lilii</name>
    <dbReference type="NCBI Taxonomy" id="2077276"/>
    <lineage>
        <taxon>Eukaryota</taxon>
        <taxon>Sar</taxon>
        <taxon>Stramenopiles</taxon>
        <taxon>Oomycota</taxon>
        <taxon>Peronosporomycetes</taxon>
        <taxon>Peronosporales</taxon>
        <taxon>Peronosporaceae</taxon>
        <taxon>Phytophthora</taxon>
    </lineage>
</organism>
<protein>
    <submittedName>
        <fullName evidence="2">Unnamed protein product</fullName>
    </submittedName>
</protein>
<name>A0A9W6TCN8_9STRA</name>
<gene>
    <name evidence="2" type="ORF">Plil01_000084300</name>
</gene>
<keyword evidence="3" id="KW-1185">Reference proteome</keyword>
<feature type="compositionally biased region" description="Basic and acidic residues" evidence="1">
    <location>
        <begin position="106"/>
        <end position="124"/>
    </location>
</feature>
<dbReference type="EMBL" id="BSXW01000026">
    <property type="protein sequence ID" value="GMF09988.1"/>
    <property type="molecule type" value="Genomic_DNA"/>
</dbReference>
<reference evidence="2" key="1">
    <citation type="submission" date="2023-04" db="EMBL/GenBank/DDBJ databases">
        <title>Phytophthora lilii NBRC 32176.</title>
        <authorList>
            <person name="Ichikawa N."/>
            <person name="Sato H."/>
            <person name="Tonouchi N."/>
        </authorList>
    </citation>
    <scope>NUCLEOTIDE SEQUENCE</scope>
    <source>
        <strain evidence="2">NBRC 32176</strain>
    </source>
</reference>
<evidence type="ECO:0000313" key="3">
    <source>
        <dbReference type="Proteomes" id="UP001165083"/>
    </source>
</evidence>
<feature type="region of interest" description="Disordered" evidence="1">
    <location>
        <begin position="1"/>
        <end position="42"/>
    </location>
</feature>
<dbReference type="AlphaFoldDB" id="A0A9W6TCN8"/>
<feature type="compositionally biased region" description="Polar residues" evidence="1">
    <location>
        <begin position="10"/>
        <end position="19"/>
    </location>
</feature>
<dbReference type="Proteomes" id="UP001165083">
    <property type="component" value="Unassembled WGS sequence"/>
</dbReference>
<accession>A0A9W6TCN8</accession>
<sequence length="151" mass="16658">MASMYRAMVQDTSENQLRGSSHHAEEDAGQQDVESAQLRGQVQPAERVVAQLVRGVEAHGDEVNDAAAERERHDLQERVEPVAAPVVGQVALVAQDGAEAEEEHEGVELQRLERQPGHRALREGLEDEEGEAEGAHERAHRLREGATFPYN</sequence>
<evidence type="ECO:0000256" key="1">
    <source>
        <dbReference type="SAM" id="MobiDB-lite"/>
    </source>
</evidence>
<evidence type="ECO:0000313" key="2">
    <source>
        <dbReference type="EMBL" id="GMF09988.1"/>
    </source>
</evidence>
<comment type="caution">
    <text evidence="2">The sequence shown here is derived from an EMBL/GenBank/DDBJ whole genome shotgun (WGS) entry which is preliminary data.</text>
</comment>
<proteinExistence type="predicted"/>
<feature type="region of interest" description="Disordered" evidence="1">
    <location>
        <begin position="97"/>
        <end position="151"/>
    </location>
</feature>